<feature type="compositionally biased region" description="Low complexity" evidence="6">
    <location>
        <begin position="74"/>
        <end position="95"/>
    </location>
</feature>
<sequence length="350" mass="36934">MNAGELSTLLVWAAGLTYTIALVAYTTVLARIAEARPRAAKLAAAVTGVTATAPVTAPVAVGAGRTAVLDRPGRTSTSPASSGGAGAPVGVDSGAPEAGRRAAGVARSMTYLGLAFGFVAVVLRGIAAGRWPTANMYEFTLVGSTMAIAVLVLVQRRNQIPFLGVLVTGAAALALFLGVNVFYIRAEGVQPALQSYWLVIHVGVAITSSGIFAVAAATSVVQLMRARREEGSTRLAGRRWGWIDTVPDSRTLEALSFRLNAVGFVLWTFTLIAGSIWAEHAWGRYWGWDPKEVGTFVVWVIYAAYLHARTTRGWAGSRAAYFVLVGFTAVIANFTVINLFVTGRHSYAGI</sequence>
<dbReference type="NCBIfam" id="TIGR03144">
    <property type="entry name" value="cytochr_II_ccsB"/>
    <property type="match status" value="1"/>
</dbReference>
<dbReference type="PANTHER" id="PTHR30071">
    <property type="entry name" value="HEME EXPORTER PROTEIN C"/>
    <property type="match status" value="1"/>
</dbReference>
<dbReference type="AlphaFoldDB" id="A0A1J5R1A7"/>
<dbReference type="InterPro" id="IPR045062">
    <property type="entry name" value="Cyt_c_biogenesis_CcsA/CcmC"/>
</dbReference>
<dbReference type="Pfam" id="PF01578">
    <property type="entry name" value="Cytochrom_C_asm"/>
    <property type="match status" value="1"/>
</dbReference>
<evidence type="ECO:0000256" key="4">
    <source>
        <dbReference type="ARBA" id="ARBA00022989"/>
    </source>
</evidence>
<dbReference type="GO" id="GO:0005886">
    <property type="term" value="C:plasma membrane"/>
    <property type="evidence" value="ECO:0007669"/>
    <property type="project" value="TreeGrafter"/>
</dbReference>
<feature type="transmembrane region" description="Helical" evidence="7">
    <location>
        <begin position="134"/>
        <end position="154"/>
    </location>
</feature>
<keyword evidence="2 7" id="KW-0812">Transmembrane</keyword>
<name>A0A1J5R1A7_9ZZZZ</name>
<feature type="transmembrane region" description="Helical" evidence="7">
    <location>
        <begin position="259"/>
        <end position="278"/>
    </location>
</feature>
<dbReference type="EMBL" id="MLJW01000696">
    <property type="protein sequence ID" value="OIQ83507.1"/>
    <property type="molecule type" value="Genomic_DNA"/>
</dbReference>
<feature type="transmembrane region" description="Helical" evidence="7">
    <location>
        <begin position="196"/>
        <end position="221"/>
    </location>
</feature>
<evidence type="ECO:0000256" key="6">
    <source>
        <dbReference type="SAM" id="MobiDB-lite"/>
    </source>
</evidence>
<evidence type="ECO:0000313" key="9">
    <source>
        <dbReference type="EMBL" id="OIQ83507.1"/>
    </source>
</evidence>
<keyword evidence="4 7" id="KW-1133">Transmembrane helix</keyword>
<comment type="subcellular location">
    <subcellularLocation>
        <location evidence="1">Membrane</location>
        <topology evidence="1">Multi-pass membrane protein</topology>
    </subcellularLocation>
</comment>
<evidence type="ECO:0000256" key="5">
    <source>
        <dbReference type="ARBA" id="ARBA00023136"/>
    </source>
</evidence>
<evidence type="ECO:0000259" key="8">
    <source>
        <dbReference type="Pfam" id="PF01578"/>
    </source>
</evidence>
<protein>
    <submittedName>
        <fullName evidence="9">Cytochrome c biogenesis protein CcsA</fullName>
    </submittedName>
</protein>
<evidence type="ECO:0000256" key="1">
    <source>
        <dbReference type="ARBA" id="ARBA00004141"/>
    </source>
</evidence>
<accession>A0A1J5R1A7</accession>
<feature type="transmembrane region" description="Helical" evidence="7">
    <location>
        <begin position="290"/>
        <end position="308"/>
    </location>
</feature>
<dbReference type="InterPro" id="IPR002541">
    <property type="entry name" value="Cyt_c_assembly"/>
</dbReference>
<feature type="transmembrane region" description="Helical" evidence="7">
    <location>
        <begin position="6"/>
        <end position="28"/>
    </location>
</feature>
<organism evidence="9">
    <name type="scientific">mine drainage metagenome</name>
    <dbReference type="NCBI Taxonomy" id="410659"/>
    <lineage>
        <taxon>unclassified sequences</taxon>
        <taxon>metagenomes</taxon>
        <taxon>ecological metagenomes</taxon>
    </lineage>
</organism>
<feature type="region of interest" description="Disordered" evidence="6">
    <location>
        <begin position="68"/>
        <end position="95"/>
    </location>
</feature>
<dbReference type="GO" id="GO:0020037">
    <property type="term" value="F:heme binding"/>
    <property type="evidence" value="ECO:0007669"/>
    <property type="project" value="InterPro"/>
</dbReference>
<feature type="transmembrane region" description="Helical" evidence="7">
    <location>
        <begin position="161"/>
        <end position="184"/>
    </location>
</feature>
<feature type="transmembrane region" description="Helical" evidence="7">
    <location>
        <begin position="320"/>
        <end position="341"/>
    </location>
</feature>
<dbReference type="GO" id="GO:0017004">
    <property type="term" value="P:cytochrome complex assembly"/>
    <property type="evidence" value="ECO:0007669"/>
    <property type="project" value="UniProtKB-KW"/>
</dbReference>
<dbReference type="PANTHER" id="PTHR30071:SF1">
    <property type="entry name" value="CYTOCHROME B_B6 PROTEIN-RELATED"/>
    <property type="match status" value="1"/>
</dbReference>
<keyword evidence="5 7" id="KW-0472">Membrane</keyword>
<feature type="domain" description="Cytochrome c assembly protein" evidence="8">
    <location>
        <begin position="135"/>
        <end position="334"/>
    </location>
</feature>
<dbReference type="InterPro" id="IPR017562">
    <property type="entry name" value="Cyt_c_biogenesis_CcsA"/>
</dbReference>
<gene>
    <name evidence="9" type="primary">ccsA_5</name>
    <name evidence="9" type="ORF">GALL_346800</name>
</gene>
<comment type="caution">
    <text evidence="9">The sequence shown here is derived from an EMBL/GenBank/DDBJ whole genome shotgun (WGS) entry which is preliminary data.</text>
</comment>
<evidence type="ECO:0000256" key="7">
    <source>
        <dbReference type="SAM" id="Phobius"/>
    </source>
</evidence>
<evidence type="ECO:0000256" key="3">
    <source>
        <dbReference type="ARBA" id="ARBA00022748"/>
    </source>
</evidence>
<evidence type="ECO:0000256" key="2">
    <source>
        <dbReference type="ARBA" id="ARBA00022692"/>
    </source>
</evidence>
<proteinExistence type="predicted"/>
<keyword evidence="3" id="KW-0201">Cytochrome c-type biogenesis</keyword>
<reference evidence="9" key="1">
    <citation type="submission" date="2016-10" db="EMBL/GenBank/DDBJ databases">
        <title>Sequence of Gallionella enrichment culture.</title>
        <authorList>
            <person name="Poehlein A."/>
            <person name="Muehling M."/>
            <person name="Daniel R."/>
        </authorList>
    </citation>
    <scope>NUCLEOTIDE SEQUENCE</scope>
</reference>
<feature type="transmembrane region" description="Helical" evidence="7">
    <location>
        <begin position="109"/>
        <end position="128"/>
    </location>
</feature>